<comment type="similarity">
    <text evidence="1">Belongs to the FPG family.</text>
</comment>
<dbReference type="SUPFAM" id="SSF81624">
    <property type="entry name" value="N-terminal domain of MutM-like DNA repair proteins"/>
    <property type="match status" value="1"/>
</dbReference>
<organism evidence="18 19">
    <name type="scientific">Ornithinimicrobium ciconiae</name>
    <dbReference type="NCBI Taxonomy" id="2594265"/>
    <lineage>
        <taxon>Bacteria</taxon>
        <taxon>Bacillati</taxon>
        <taxon>Actinomycetota</taxon>
        <taxon>Actinomycetes</taxon>
        <taxon>Micrococcales</taxon>
        <taxon>Ornithinimicrobiaceae</taxon>
        <taxon>Ornithinimicrobium</taxon>
    </lineage>
</organism>
<dbReference type="SMART" id="SM01232">
    <property type="entry name" value="H2TH"/>
    <property type="match status" value="1"/>
</dbReference>
<keyword evidence="9" id="KW-0234">DNA repair</keyword>
<evidence type="ECO:0000256" key="11">
    <source>
        <dbReference type="ARBA" id="ARBA00023268"/>
    </source>
</evidence>
<dbReference type="PANTHER" id="PTHR42697:SF1">
    <property type="entry name" value="ENDONUCLEASE 8"/>
    <property type="match status" value="1"/>
</dbReference>
<proteinExistence type="inferred from homology"/>
<keyword evidence="6" id="KW-0378">Hydrolase</keyword>
<dbReference type="Gene3D" id="1.10.8.50">
    <property type="match status" value="1"/>
</dbReference>
<evidence type="ECO:0000256" key="4">
    <source>
        <dbReference type="ARBA" id="ARBA00022763"/>
    </source>
</evidence>
<evidence type="ECO:0000256" key="5">
    <source>
        <dbReference type="ARBA" id="ARBA00022771"/>
    </source>
</evidence>
<keyword evidence="11" id="KW-0511">Multifunctional enzyme</keyword>
<dbReference type="SUPFAM" id="SSF57716">
    <property type="entry name" value="Glucocorticoid receptor-like (DNA-binding domain)"/>
    <property type="match status" value="1"/>
</dbReference>
<keyword evidence="3" id="KW-0479">Metal-binding</keyword>
<evidence type="ECO:0000259" key="17">
    <source>
        <dbReference type="PROSITE" id="PS51068"/>
    </source>
</evidence>
<dbReference type="GO" id="GO:0006284">
    <property type="term" value="P:base-excision repair"/>
    <property type="evidence" value="ECO:0007669"/>
    <property type="project" value="InterPro"/>
</dbReference>
<evidence type="ECO:0000256" key="12">
    <source>
        <dbReference type="ARBA" id="ARBA00023295"/>
    </source>
</evidence>
<dbReference type="InterPro" id="IPR044090">
    <property type="entry name" value="Nei2_N"/>
</dbReference>
<dbReference type="GO" id="GO:0003684">
    <property type="term" value="F:damaged DNA binding"/>
    <property type="evidence" value="ECO:0007669"/>
    <property type="project" value="InterPro"/>
</dbReference>
<evidence type="ECO:0000256" key="9">
    <source>
        <dbReference type="ARBA" id="ARBA00023204"/>
    </source>
</evidence>
<dbReference type="OrthoDB" id="9800855at2"/>
<dbReference type="Gene3D" id="3.20.190.10">
    <property type="entry name" value="MutM-like, N-terminal"/>
    <property type="match status" value="1"/>
</dbReference>
<keyword evidence="10" id="KW-0456">Lyase</keyword>
<feature type="region of interest" description="Disordered" evidence="15">
    <location>
        <begin position="80"/>
        <end position="100"/>
    </location>
</feature>
<dbReference type="Pfam" id="PF01149">
    <property type="entry name" value="Fapy_DNA_glyco"/>
    <property type="match status" value="1"/>
</dbReference>
<dbReference type="PANTHER" id="PTHR42697">
    <property type="entry name" value="ENDONUCLEASE 8"/>
    <property type="match status" value="1"/>
</dbReference>
<dbReference type="InterPro" id="IPR035937">
    <property type="entry name" value="FPG_N"/>
</dbReference>
<evidence type="ECO:0000256" key="8">
    <source>
        <dbReference type="ARBA" id="ARBA00023125"/>
    </source>
</evidence>
<dbReference type="InterPro" id="IPR000214">
    <property type="entry name" value="Znf_DNA_glyclase/AP_lyase"/>
</dbReference>
<keyword evidence="19" id="KW-1185">Reference proteome</keyword>
<evidence type="ECO:0000256" key="15">
    <source>
        <dbReference type="SAM" id="MobiDB-lite"/>
    </source>
</evidence>
<keyword evidence="5 14" id="KW-0863">Zinc-finger</keyword>
<evidence type="ECO:0000313" key="19">
    <source>
        <dbReference type="Proteomes" id="UP000315395"/>
    </source>
</evidence>
<evidence type="ECO:0000256" key="10">
    <source>
        <dbReference type="ARBA" id="ARBA00023239"/>
    </source>
</evidence>
<dbReference type="GO" id="GO:0000703">
    <property type="term" value="F:oxidized pyrimidine nucleobase lesion DNA N-glycosylase activity"/>
    <property type="evidence" value="ECO:0007669"/>
    <property type="project" value="TreeGrafter"/>
</dbReference>
<dbReference type="InterPro" id="IPR015887">
    <property type="entry name" value="DNA_glyclase_Znf_dom_DNA_BS"/>
</dbReference>
<feature type="domain" description="Formamidopyrimidine-DNA glycosylase catalytic" evidence="17">
    <location>
        <begin position="2"/>
        <end position="132"/>
    </location>
</feature>
<name>A0A516GCN8_9MICO</name>
<protein>
    <recommendedName>
        <fullName evidence="2">DNA-(apurinic or apyrimidinic site) lyase</fullName>
        <ecNumber evidence="2">4.2.99.18</ecNumber>
    </recommendedName>
</protein>
<dbReference type="RefSeq" id="WP_143783976.1">
    <property type="nucleotide sequence ID" value="NZ_CP041616.1"/>
</dbReference>
<dbReference type="EMBL" id="CP041616">
    <property type="protein sequence ID" value="QDO89289.1"/>
    <property type="molecule type" value="Genomic_DNA"/>
</dbReference>
<evidence type="ECO:0000313" key="18">
    <source>
        <dbReference type="EMBL" id="QDO89289.1"/>
    </source>
</evidence>
<dbReference type="KEGG" id="orz:FNH13_13910"/>
<evidence type="ECO:0000256" key="2">
    <source>
        <dbReference type="ARBA" id="ARBA00012720"/>
    </source>
</evidence>
<evidence type="ECO:0000259" key="16">
    <source>
        <dbReference type="PROSITE" id="PS51066"/>
    </source>
</evidence>
<dbReference type="AlphaFoldDB" id="A0A516GCN8"/>
<evidence type="ECO:0000256" key="7">
    <source>
        <dbReference type="ARBA" id="ARBA00022833"/>
    </source>
</evidence>
<evidence type="ECO:0000256" key="14">
    <source>
        <dbReference type="PROSITE-ProRule" id="PRU00391"/>
    </source>
</evidence>
<evidence type="ECO:0000256" key="1">
    <source>
        <dbReference type="ARBA" id="ARBA00009409"/>
    </source>
</evidence>
<dbReference type="InterPro" id="IPR010979">
    <property type="entry name" value="Ribosomal_uS13-like_H2TH"/>
</dbReference>
<dbReference type="GO" id="GO:0140078">
    <property type="term" value="F:class I DNA-(apurinic or apyrimidinic site) endonuclease activity"/>
    <property type="evidence" value="ECO:0007669"/>
    <property type="project" value="UniProtKB-EC"/>
</dbReference>
<comment type="catalytic activity">
    <reaction evidence="13">
        <text>2'-deoxyribonucleotide-(2'-deoxyribose 5'-phosphate)-2'-deoxyribonucleotide-DNA = a 3'-end 2'-deoxyribonucleotide-(2,3-dehydro-2,3-deoxyribose 5'-phosphate)-DNA + a 5'-end 5'-phospho-2'-deoxyribonucleoside-DNA + H(+)</text>
        <dbReference type="Rhea" id="RHEA:66592"/>
        <dbReference type="Rhea" id="RHEA-COMP:13180"/>
        <dbReference type="Rhea" id="RHEA-COMP:16897"/>
        <dbReference type="Rhea" id="RHEA-COMP:17067"/>
        <dbReference type="ChEBI" id="CHEBI:15378"/>
        <dbReference type="ChEBI" id="CHEBI:136412"/>
        <dbReference type="ChEBI" id="CHEBI:157695"/>
        <dbReference type="ChEBI" id="CHEBI:167181"/>
        <dbReference type="EC" id="4.2.99.18"/>
    </reaction>
</comment>
<sequence length="283" mass="31084">MPEGDAVWRTARRLHAALAGAVLLGSDLRVPALATRDLSGRTTIEVIPRGKHLLHRLEGGVTLHSHLRMDGSWRVLAAATAAGSPDSPQHRATPQHPATRRHTVRAVLWTAAHLAVGDSLGMLDLIETRHEGRLVGHLGPDVLDRAFDRELALSNLRAEPTRAVAEALLDQRNLAGIGTIYASEPLHEHQVSPWTPVGELDPEVLGRVVDTARLWMVRSCRVGHAPPADPLRQRPADGWLPGTYRVFGRRGRSCRRCGTPIEERPIGRQPQERVVSFCPTCQQ</sequence>
<evidence type="ECO:0000256" key="13">
    <source>
        <dbReference type="ARBA" id="ARBA00044632"/>
    </source>
</evidence>
<gene>
    <name evidence="18" type="ORF">FNH13_13910</name>
</gene>
<dbReference type="Pfam" id="PF06831">
    <property type="entry name" value="H2TH"/>
    <property type="match status" value="1"/>
</dbReference>
<dbReference type="CDD" id="cd08971">
    <property type="entry name" value="AcNei2_N"/>
    <property type="match status" value="1"/>
</dbReference>
<dbReference type="InterPro" id="IPR015886">
    <property type="entry name" value="H2TH_FPG"/>
</dbReference>
<accession>A0A516GCN8</accession>
<reference evidence="18 19" key="1">
    <citation type="submission" date="2019-07" db="EMBL/GenBank/DDBJ databases">
        <title>complete genome sequencing of Ornithinimicrobium sp. H23M54.</title>
        <authorList>
            <person name="Bae J.-W."/>
            <person name="Lee S.-Y."/>
        </authorList>
    </citation>
    <scope>NUCLEOTIDE SEQUENCE [LARGE SCALE GENOMIC DNA]</scope>
    <source>
        <strain evidence="18 19">H23M54</strain>
    </source>
</reference>
<dbReference type="SUPFAM" id="SSF46946">
    <property type="entry name" value="S13-like H2TH domain"/>
    <property type="match status" value="1"/>
</dbReference>
<dbReference type="InterPro" id="IPR012319">
    <property type="entry name" value="FPG_cat"/>
</dbReference>
<dbReference type="EC" id="4.2.99.18" evidence="2"/>
<keyword evidence="8" id="KW-0238">DNA-binding</keyword>
<keyword evidence="4" id="KW-0227">DNA damage</keyword>
<dbReference type="PROSITE" id="PS51066">
    <property type="entry name" value="ZF_FPG_2"/>
    <property type="match status" value="1"/>
</dbReference>
<keyword evidence="7" id="KW-0862">Zinc</keyword>
<feature type="domain" description="FPG-type" evidence="16">
    <location>
        <begin position="245"/>
        <end position="283"/>
    </location>
</feature>
<evidence type="ECO:0000256" key="3">
    <source>
        <dbReference type="ARBA" id="ARBA00022723"/>
    </source>
</evidence>
<dbReference type="PROSITE" id="PS01242">
    <property type="entry name" value="ZF_FPG_1"/>
    <property type="match status" value="1"/>
</dbReference>
<dbReference type="Proteomes" id="UP000315395">
    <property type="component" value="Chromosome"/>
</dbReference>
<evidence type="ECO:0000256" key="6">
    <source>
        <dbReference type="ARBA" id="ARBA00022801"/>
    </source>
</evidence>
<dbReference type="GO" id="GO:0008270">
    <property type="term" value="F:zinc ion binding"/>
    <property type="evidence" value="ECO:0007669"/>
    <property type="project" value="UniProtKB-KW"/>
</dbReference>
<keyword evidence="12" id="KW-0326">Glycosidase</keyword>
<dbReference type="SMART" id="SM00898">
    <property type="entry name" value="Fapy_DNA_glyco"/>
    <property type="match status" value="1"/>
</dbReference>
<dbReference type="PROSITE" id="PS51068">
    <property type="entry name" value="FPG_CAT"/>
    <property type="match status" value="1"/>
</dbReference>